<evidence type="ECO:0000313" key="4">
    <source>
        <dbReference type="Proteomes" id="UP000249524"/>
    </source>
</evidence>
<dbReference type="Pfam" id="PF04972">
    <property type="entry name" value="BON"/>
    <property type="match status" value="1"/>
</dbReference>
<reference evidence="3 4" key="1">
    <citation type="submission" date="2018-05" db="EMBL/GenBank/DDBJ databases">
        <authorList>
            <person name="Lanie J.A."/>
            <person name="Ng W.-L."/>
            <person name="Kazmierczak K.M."/>
            <person name="Andrzejewski T.M."/>
            <person name="Davidsen T.M."/>
            <person name="Wayne K.J."/>
            <person name="Tettelin H."/>
            <person name="Glass J.I."/>
            <person name="Rusch D."/>
            <person name="Podicherti R."/>
            <person name="Tsui H.-C.T."/>
            <person name="Winkler M.E."/>
        </authorList>
    </citation>
    <scope>NUCLEOTIDE SEQUENCE [LARGE SCALE GENOMIC DNA]</scope>
    <source>
        <strain evidence="3 4">BUT-10</strain>
    </source>
</reference>
<protein>
    <recommendedName>
        <fullName evidence="2">BON domain-containing protein</fullName>
    </recommendedName>
</protein>
<proteinExistence type="predicted"/>
<feature type="domain" description="BON" evidence="2">
    <location>
        <begin position="135"/>
        <end position="203"/>
    </location>
</feature>
<dbReference type="InterPro" id="IPR007055">
    <property type="entry name" value="BON_dom"/>
</dbReference>
<evidence type="ECO:0000259" key="2">
    <source>
        <dbReference type="PROSITE" id="PS50914"/>
    </source>
</evidence>
<feature type="compositionally biased region" description="Basic and acidic residues" evidence="1">
    <location>
        <begin position="1"/>
        <end position="56"/>
    </location>
</feature>
<dbReference type="InterPro" id="IPR014004">
    <property type="entry name" value="Transpt-assoc_nodulatn_dom_bac"/>
</dbReference>
<name>A0A328BRG4_9CAUL</name>
<sequence length="266" mass="30316">MRRGDYDTGYRSNSRFEDRDYGQAERDYRSMSRSYGEGRRFGTREADQRWSREMRRPVSGGTGGYDYDERGYGDGGRFTRERDFEDRARDAGDFFRRTGERVKSWFEGATRDDDDRGYYEARGHRGMGPKGYKRSDERISDDAHQRLTDDSWLDASNINVSVSGGEITLSGTVENREAKHRAERIVEDISGVNHVQNNLRIQQGSYFTSAGRGFGDSVQDAQMRRSDPLKEVTDGEADKPQMLHQAGGNGTMSTDDSATRSTTRRT</sequence>
<feature type="region of interest" description="Disordered" evidence="1">
    <location>
        <begin position="217"/>
        <end position="266"/>
    </location>
</feature>
<comment type="caution">
    <text evidence="3">The sequence shown here is derived from an EMBL/GenBank/DDBJ whole genome shotgun (WGS) entry which is preliminary data.</text>
</comment>
<dbReference type="PANTHER" id="PTHR34606">
    <property type="entry name" value="BON DOMAIN-CONTAINING PROTEIN"/>
    <property type="match status" value="1"/>
</dbReference>
<dbReference type="OrthoDB" id="680465at2"/>
<evidence type="ECO:0000256" key="1">
    <source>
        <dbReference type="SAM" id="MobiDB-lite"/>
    </source>
</evidence>
<accession>A0A328BRG4</accession>
<gene>
    <name evidence="3" type="ORF">DJ019_04050</name>
</gene>
<organism evidence="3 4">
    <name type="scientific">Phenylobacterium kunshanense</name>
    <dbReference type="NCBI Taxonomy" id="1445034"/>
    <lineage>
        <taxon>Bacteria</taxon>
        <taxon>Pseudomonadati</taxon>
        <taxon>Pseudomonadota</taxon>
        <taxon>Alphaproteobacteria</taxon>
        <taxon>Caulobacterales</taxon>
        <taxon>Caulobacteraceae</taxon>
        <taxon>Phenylobacterium</taxon>
    </lineage>
</organism>
<dbReference type="InterPro" id="IPR051686">
    <property type="entry name" value="Lipoprotein_DolP"/>
</dbReference>
<dbReference type="SMART" id="SM00749">
    <property type="entry name" value="BON"/>
    <property type="match status" value="1"/>
</dbReference>
<feature type="compositionally biased region" description="Low complexity" evidence="1">
    <location>
        <begin position="251"/>
        <end position="266"/>
    </location>
</feature>
<feature type="compositionally biased region" description="Basic and acidic residues" evidence="1">
    <location>
        <begin position="67"/>
        <end position="79"/>
    </location>
</feature>
<dbReference type="AlphaFoldDB" id="A0A328BRG4"/>
<evidence type="ECO:0000313" key="3">
    <source>
        <dbReference type="EMBL" id="RAK69285.1"/>
    </source>
</evidence>
<feature type="compositionally biased region" description="Basic and acidic residues" evidence="1">
    <location>
        <begin position="222"/>
        <end position="241"/>
    </location>
</feature>
<dbReference type="Proteomes" id="UP000249524">
    <property type="component" value="Unassembled WGS sequence"/>
</dbReference>
<dbReference type="EMBL" id="QFYS01000001">
    <property type="protein sequence ID" value="RAK69285.1"/>
    <property type="molecule type" value="Genomic_DNA"/>
</dbReference>
<dbReference type="Gene3D" id="3.30.1340.30">
    <property type="match status" value="1"/>
</dbReference>
<feature type="region of interest" description="Disordered" evidence="1">
    <location>
        <begin position="1"/>
        <end position="79"/>
    </location>
</feature>
<feature type="region of interest" description="Disordered" evidence="1">
    <location>
        <begin position="117"/>
        <end position="137"/>
    </location>
</feature>
<dbReference type="PROSITE" id="PS50914">
    <property type="entry name" value="BON"/>
    <property type="match status" value="1"/>
</dbReference>
<dbReference type="PANTHER" id="PTHR34606:SF15">
    <property type="entry name" value="BON DOMAIN-CONTAINING PROTEIN"/>
    <property type="match status" value="1"/>
</dbReference>
<keyword evidence="4" id="KW-1185">Reference proteome</keyword>